<organism evidence="1 2">
    <name type="scientific">Paraburkholderia phenazinium</name>
    <dbReference type="NCBI Taxonomy" id="60549"/>
    <lineage>
        <taxon>Bacteria</taxon>
        <taxon>Pseudomonadati</taxon>
        <taxon>Pseudomonadota</taxon>
        <taxon>Betaproteobacteria</taxon>
        <taxon>Burkholderiales</taxon>
        <taxon>Burkholderiaceae</taxon>
        <taxon>Paraburkholderia</taxon>
    </lineage>
</organism>
<evidence type="ECO:0000313" key="1">
    <source>
        <dbReference type="EMBL" id="SIN80594.1"/>
    </source>
</evidence>
<dbReference type="EMBL" id="FSRM01000001">
    <property type="protein sequence ID" value="SIN80594.1"/>
    <property type="molecule type" value="Genomic_DNA"/>
</dbReference>
<evidence type="ECO:0000313" key="2">
    <source>
        <dbReference type="Proteomes" id="UP000184693"/>
    </source>
</evidence>
<sequence length="73" mass="8160">MGKIRKGTRVRLSDERLGELDDRSATLYVGRVGEVVSSSKATGLLTVEFPRDDERRPTMLTDVPPQFLVKTDP</sequence>
<protein>
    <submittedName>
        <fullName evidence="1">Uncharacterized protein</fullName>
    </submittedName>
</protein>
<accession>A0A1N6EC57</accession>
<reference evidence="1 2" key="1">
    <citation type="submission" date="2016-11" db="EMBL/GenBank/DDBJ databases">
        <authorList>
            <person name="Jaros S."/>
            <person name="Januszkiewicz K."/>
            <person name="Wedrychowicz H."/>
        </authorList>
    </citation>
    <scope>NUCLEOTIDE SEQUENCE [LARGE SCALE GENOMIC DNA]</scope>
    <source>
        <strain evidence="1 2">GAS86</strain>
    </source>
</reference>
<name>A0A1N6EC57_9BURK</name>
<dbReference type="AlphaFoldDB" id="A0A1N6EC57"/>
<dbReference type="Proteomes" id="UP000184693">
    <property type="component" value="Unassembled WGS sequence"/>
</dbReference>
<proteinExistence type="predicted"/>
<gene>
    <name evidence="1" type="ORF">SAMN05444168_0437</name>
</gene>